<dbReference type="EMBL" id="FWWW01000067">
    <property type="protein sequence ID" value="SMB94557.1"/>
    <property type="molecule type" value="Genomic_DNA"/>
</dbReference>
<evidence type="ECO:0000313" key="2">
    <source>
        <dbReference type="EMBL" id="SMB94557.1"/>
    </source>
</evidence>
<organism evidence="2 3">
    <name type="scientific">Hymenobacter roseosalivarius DSM 11622</name>
    <dbReference type="NCBI Taxonomy" id="645990"/>
    <lineage>
        <taxon>Bacteria</taxon>
        <taxon>Pseudomonadati</taxon>
        <taxon>Bacteroidota</taxon>
        <taxon>Cytophagia</taxon>
        <taxon>Cytophagales</taxon>
        <taxon>Hymenobacteraceae</taxon>
        <taxon>Hymenobacter</taxon>
    </lineage>
</organism>
<accession>A0A1W1VMH1</accession>
<feature type="compositionally biased region" description="Polar residues" evidence="1">
    <location>
        <begin position="1"/>
        <end position="17"/>
    </location>
</feature>
<evidence type="ECO:0000313" key="3">
    <source>
        <dbReference type="Proteomes" id="UP000192266"/>
    </source>
</evidence>
<reference evidence="2 3" key="1">
    <citation type="submission" date="2017-04" db="EMBL/GenBank/DDBJ databases">
        <authorList>
            <person name="Afonso C.L."/>
            <person name="Miller P.J."/>
            <person name="Scott M.A."/>
            <person name="Spackman E."/>
            <person name="Goraichik I."/>
            <person name="Dimitrov K.M."/>
            <person name="Suarez D.L."/>
            <person name="Swayne D.E."/>
        </authorList>
    </citation>
    <scope>NUCLEOTIDE SEQUENCE [LARGE SCALE GENOMIC DNA]</scope>
    <source>
        <strain evidence="2 3">DSM 11622</strain>
    </source>
</reference>
<proteinExistence type="predicted"/>
<dbReference type="AlphaFoldDB" id="A0A1W1VMH1"/>
<protein>
    <submittedName>
        <fullName evidence="2">Uncharacterized protein</fullName>
    </submittedName>
</protein>
<evidence type="ECO:0000256" key="1">
    <source>
        <dbReference type="SAM" id="MobiDB-lite"/>
    </source>
</evidence>
<sequence>MDYGSQNTANLRKNLTLKQKKPPRKSLGGFF</sequence>
<name>A0A1W1VMH1_9BACT</name>
<feature type="region of interest" description="Disordered" evidence="1">
    <location>
        <begin position="1"/>
        <end position="31"/>
    </location>
</feature>
<dbReference type="Proteomes" id="UP000192266">
    <property type="component" value="Unassembled WGS sequence"/>
</dbReference>
<gene>
    <name evidence="2" type="ORF">SAMN00120144_2023</name>
</gene>
<keyword evidence="3" id="KW-1185">Reference proteome</keyword>